<dbReference type="PROSITE" id="PS50893">
    <property type="entry name" value="ABC_TRANSPORTER_2"/>
    <property type="match status" value="1"/>
</dbReference>
<gene>
    <name evidence="5" type="ORF">B1A_21137</name>
</gene>
<dbReference type="SMART" id="SM00382">
    <property type="entry name" value="AAA"/>
    <property type="match status" value="1"/>
</dbReference>
<sequence>MNPAPPLLEVRGLCVGRGAQRILDGVDLQMANGEIVALLGANGAGKTTLARCVCGLMRPQAGSVWLDGARVDSANPCSRGALGMAVSHWLLPLELSGNECVQLFARAQGQPDHALAAAPLLLTLGLDAALLAQPLGRYSLGMRQKLGLVLGMLGSPRLIVLDETLSGLDAAGLAAAEAQLRARCAHGAAVLLVTHAVEHAARFADRLLLLHAGRIVGAWRRDELAALAGQGHDLLQVLGAATATPADSGDAG</sequence>
<dbReference type="InterPro" id="IPR003439">
    <property type="entry name" value="ABC_transporter-like_ATP-bd"/>
</dbReference>
<dbReference type="PROSITE" id="PS00211">
    <property type="entry name" value="ABC_TRANSPORTER_1"/>
    <property type="match status" value="1"/>
</dbReference>
<dbReference type="CDD" id="cd03230">
    <property type="entry name" value="ABC_DR_subfamily_A"/>
    <property type="match status" value="1"/>
</dbReference>
<comment type="caution">
    <text evidence="5">The sequence shown here is derived from an EMBL/GenBank/DDBJ whole genome shotgun (WGS) entry which is preliminary data.</text>
</comment>
<dbReference type="Gene3D" id="3.40.50.300">
    <property type="entry name" value="P-loop containing nucleotide triphosphate hydrolases"/>
    <property type="match status" value="1"/>
</dbReference>
<proteinExistence type="predicted"/>
<evidence type="ECO:0000256" key="3">
    <source>
        <dbReference type="ARBA" id="ARBA00022840"/>
    </source>
</evidence>
<keyword evidence="3 5" id="KW-0067">ATP-binding</keyword>
<dbReference type="SUPFAM" id="SSF52540">
    <property type="entry name" value="P-loop containing nucleoside triphosphate hydrolases"/>
    <property type="match status" value="1"/>
</dbReference>
<evidence type="ECO:0000313" key="5">
    <source>
        <dbReference type="EMBL" id="EQD28537.1"/>
    </source>
</evidence>
<dbReference type="AlphaFoldDB" id="T0Y9Q7"/>
<evidence type="ECO:0000256" key="1">
    <source>
        <dbReference type="ARBA" id="ARBA00022448"/>
    </source>
</evidence>
<evidence type="ECO:0000259" key="4">
    <source>
        <dbReference type="PROSITE" id="PS50893"/>
    </source>
</evidence>
<feature type="domain" description="ABC transporter" evidence="4">
    <location>
        <begin position="8"/>
        <end position="237"/>
    </location>
</feature>
<reference evidence="5" key="2">
    <citation type="journal article" date="2014" name="ISME J.">
        <title>Microbial stratification in low pH oxic and suboxic macroscopic growths along an acid mine drainage.</title>
        <authorList>
            <person name="Mendez-Garcia C."/>
            <person name="Mesa V."/>
            <person name="Sprenger R.R."/>
            <person name="Richter M."/>
            <person name="Diez M.S."/>
            <person name="Solano J."/>
            <person name="Bargiela R."/>
            <person name="Golyshina O.V."/>
            <person name="Manteca A."/>
            <person name="Ramos J.L."/>
            <person name="Gallego J.R."/>
            <person name="Llorente I."/>
            <person name="Martins Dos Santos V.A."/>
            <person name="Jensen O.N."/>
            <person name="Pelaez A.I."/>
            <person name="Sanchez J."/>
            <person name="Ferrer M."/>
        </authorList>
    </citation>
    <scope>NUCLEOTIDE SEQUENCE</scope>
</reference>
<keyword evidence="1" id="KW-0813">Transport</keyword>
<dbReference type="GO" id="GO:0016887">
    <property type="term" value="F:ATP hydrolysis activity"/>
    <property type="evidence" value="ECO:0007669"/>
    <property type="project" value="InterPro"/>
</dbReference>
<dbReference type="InterPro" id="IPR051782">
    <property type="entry name" value="ABC_Transporter_VariousFunc"/>
</dbReference>
<dbReference type="GO" id="GO:0005524">
    <property type="term" value="F:ATP binding"/>
    <property type="evidence" value="ECO:0007669"/>
    <property type="project" value="UniProtKB-KW"/>
</dbReference>
<dbReference type="InterPro" id="IPR017871">
    <property type="entry name" value="ABC_transporter-like_CS"/>
</dbReference>
<accession>T0Y9Q7</accession>
<evidence type="ECO:0000256" key="2">
    <source>
        <dbReference type="ARBA" id="ARBA00022741"/>
    </source>
</evidence>
<organism evidence="5">
    <name type="scientific">mine drainage metagenome</name>
    <dbReference type="NCBI Taxonomy" id="410659"/>
    <lineage>
        <taxon>unclassified sequences</taxon>
        <taxon>metagenomes</taxon>
        <taxon>ecological metagenomes</taxon>
    </lineage>
</organism>
<dbReference type="PANTHER" id="PTHR42939">
    <property type="entry name" value="ABC TRANSPORTER ATP-BINDING PROTEIN ALBC-RELATED"/>
    <property type="match status" value="1"/>
</dbReference>
<protein>
    <submittedName>
        <fullName evidence="5">ATP-binding protein of ABC transporter</fullName>
    </submittedName>
</protein>
<name>T0Y9Q7_9ZZZZ</name>
<reference evidence="5" key="1">
    <citation type="submission" date="2013-08" db="EMBL/GenBank/DDBJ databases">
        <authorList>
            <person name="Mendez C."/>
            <person name="Richter M."/>
            <person name="Ferrer M."/>
            <person name="Sanchez J."/>
        </authorList>
    </citation>
    <scope>NUCLEOTIDE SEQUENCE</scope>
</reference>
<dbReference type="PANTHER" id="PTHR42939:SF1">
    <property type="entry name" value="ABC TRANSPORTER ATP-BINDING PROTEIN ALBC-RELATED"/>
    <property type="match status" value="1"/>
</dbReference>
<dbReference type="InterPro" id="IPR003593">
    <property type="entry name" value="AAA+_ATPase"/>
</dbReference>
<dbReference type="EMBL" id="AUZX01015617">
    <property type="protein sequence ID" value="EQD28537.1"/>
    <property type="molecule type" value="Genomic_DNA"/>
</dbReference>
<dbReference type="InterPro" id="IPR027417">
    <property type="entry name" value="P-loop_NTPase"/>
</dbReference>
<dbReference type="Pfam" id="PF00005">
    <property type="entry name" value="ABC_tran"/>
    <property type="match status" value="1"/>
</dbReference>
<keyword evidence="2" id="KW-0547">Nucleotide-binding</keyword>